<evidence type="ECO:0000313" key="1">
    <source>
        <dbReference type="EMBL" id="KAJ3551501.1"/>
    </source>
</evidence>
<name>A0ACC1T200_9APHY</name>
<accession>A0ACC1T200</accession>
<reference evidence="1" key="1">
    <citation type="submission" date="2022-07" db="EMBL/GenBank/DDBJ databases">
        <title>Genome Sequence of Phlebia brevispora.</title>
        <authorList>
            <person name="Buettner E."/>
        </authorList>
    </citation>
    <scope>NUCLEOTIDE SEQUENCE</scope>
    <source>
        <strain evidence="1">MPL23</strain>
    </source>
</reference>
<sequence length="334" mass="36429">MSASPPDPAATSVSEFQSDLFSNHCINIALTLVCYEYLFGIKHEVVYWKRKWTSATWLFLVNRYLMLAVSIEQVMPYTVESEKDDSCTNFPLQVFLHTLALLPFAVAALFSALRVYALMSRSYLVSGIVLTLGLVPAAINGYLSSPSLMSPLAVVVADIIVVIVTWVKTYRHVREASSLGIRGEVSVSATLLRDGSIYFAAMSILNLGQLLVSVVTAFTNAEPLVVILQILPSILISRFLINLRHVSDVVRNGGFSERGTSASRFAPSFRLPTIALDSFVGPLGEPLEHETDTPYDGDIDTCGSEGNVDSSMSCDTPFDQADLEMAPKTKVTDG</sequence>
<comment type="caution">
    <text evidence="1">The sequence shown here is derived from an EMBL/GenBank/DDBJ whole genome shotgun (WGS) entry which is preliminary data.</text>
</comment>
<keyword evidence="2" id="KW-1185">Reference proteome</keyword>
<organism evidence="1 2">
    <name type="scientific">Phlebia brevispora</name>
    <dbReference type="NCBI Taxonomy" id="194682"/>
    <lineage>
        <taxon>Eukaryota</taxon>
        <taxon>Fungi</taxon>
        <taxon>Dikarya</taxon>
        <taxon>Basidiomycota</taxon>
        <taxon>Agaricomycotina</taxon>
        <taxon>Agaricomycetes</taxon>
        <taxon>Polyporales</taxon>
        <taxon>Meruliaceae</taxon>
        <taxon>Phlebia</taxon>
    </lineage>
</organism>
<gene>
    <name evidence="1" type="ORF">NM688_g4670</name>
</gene>
<dbReference type="EMBL" id="JANHOG010000793">
    <property type="protein sequence ID" value="KAJ3551501.1"/>
    <property type="molecule type" value="Genomic_DNA"/>
</dbReference>
<proteinExistence type="predicted"/>
<protein>
    <submittedName>
        <fullName evidence="1">Uncharacterized protein</fullName>
    </submittedName>
</protein>
<evidence type="ECO:0000313" key="2">
    <source>
        <dbReference type="Proteomes" id="UP001148662"/>
    </source>
</evidence>
<dbReference type="Proteomes" id="UP001148662">
    <property type="component" value="Unassembled WGS sequence"/>
</dbReference>